<name>A0A507DIQ7_9FUNG</name>
<sequence length="520" mass="58711">MSRERHSHQDEVPSTTSSFSVAIIGGGLVGCLNAVYFARRGWNVDIYERREDIRRDKSYSGRSINLALSVRGLAGLKAAGVDARVLQNMIPMKGRMIHTPQGKLLSQPYGLFNECINSVDRRLINEHLLNIIEPLPNVRLHFDHTLIQCDFDGKTMLFGLQDGAQVTRHADLVVGTDGAFSRVRHQLMRATRVNFAQEYIDCGYVELTIPAGPKGYLMDSHHLHIWPRQTFMLIALPNMDKSFTVTLFMPWSGFEAIKTELNLLTFFEKTFPDALALIGRELLVAEYFNNCKGSLISIKTNPWHYSDRVLILGDAAHAMVPFYGQGMNCGFEDCLVLDQILLKHLGPPGASGSNNPSPAALSRALTEFTNVRQPDAEAICDLAMYNFIEMQSSVVKWSYRARKRIEGWFHRVMPATVIPLYTMVSFTRIPYRECMRRWKKQTRWLNIAGYSALGLGVSRDSEYAVMFLINWAKSAGVVCYMVVWNYGIAAPVNQSRNGPYLTIVLLATSWNLHHGNDSTY</sequence>
<protein>
    <submittedName>
        <fullName evidence="12">Kynurenine 3-monooxygenase</fullName>
    </submittedName>
</protein>
<evidence type="ECO:0000313" key="12">
    <source>
        <dbReference type="EMBL" id="TPX51311.1"/>
    </source>
</evidence>
<dbReference type="InterPro" id="IPR027545">
    <property type="entry name" value="Kynurenine_monooxygenase"/>
</dbReference>
<evidence type="ECO:0000256" key="1">
    <source>
        <dbReference type="ARBA" id="ARBA00001974"/>
    </source>
</evidence>
<keyword evidence="2" id="KW-0285">Flavoprotein</keyword>
<evidence type="ECO:0000313" key="13">
    <source>
        <dbReference type="Proteomes" id="UP000317494"/>
    </source>
</evidence>
<dbReference type="Gene3D" id="3.50.50.60">
    <property type="entry name" value="FAD/NAD(P)-binding domain"/>
    <property type="match status" value="1"/>
</dbReference>
<organism evidence="12 13">
    <name type="scientific">Synchytrium endobioticum</name>
    <dbReference type="NCBI Taxonomy" id="286115"/>
    <lineage>
        <taxon>Eukaryota</taxon>
        <taxon>Fungi</taxon>
        <taxon>Fungi incertae sedis</taxon>
        <taxon>Chytridiomycota</taxon>
        <taxon>Chytridiomycota incertae sedis</taxon>
        <taxon>Chytridiomycetes</taxon>
        <taxon>Synchytriales</taxon>
        <taxon>Synchytriaceae</taxon>
        <taxon>Synchytrium</taxon>
    </lineage>
</organism>
<dbReference type="GO" id="GO:0071949">
    <property type="term" value="F:FAD binding"/>
    <property type="evidence" value="ECO:0007669"/>
    <property type="project" value="InterPro"/>
</dbReference>
<dbReference type="SUPFAM" id="SSF51905">
    <property type="entry name" value="FAD/NAD(P)-binding domain"/>
    <property type="match status" value="1"/>
</dbReference>
<comment type="catalytic activity">
    <reaction evidence="9">
        <text>L-kynurenine + NADPH + O2 + H(+) = 3-hydroxy-L-kynurenine + NADP(+) + H2O</text>
        <dbReference type="Rhea" id="RHEA:20545"/>
        <dbReference type="ChEBI" id="CHEBI:15377"/>
        <dbReference type="ChEBI" id="CHEBI:15378"/>
        <dbReference type="ChEBI" id="CHEBI:15379"/>
        <dbReference type="ChEBI" id="CHEBI:57783"/>
        <dbReference type="ChEBI" id="CHEBI:57959"/>
        <dbReference type="ChEBI" id="CHEBI:58125"/>
        <dbReference type="ChEBI" id="CHEBI:58349"/>
        <dbReference type="EC" id="1.14.13.9"/>
    </reaction>
</comment>
<keyword evidence="8" id="KW-0496">Mitochondrion</keyword>
<keyword evidence="10" id="KW-0472">Membrane</keyword>
<dbReference type="GO" id="GO:0019363">
    <property type="term" value="P:pyridine nucleotide biosynthetic process"/>
    <property type="evidence" value="ECO:0007669"/>
    <property type="project" value="UniProtKB-KW"/>
</dbReference>
<dbReference type="STRING" id="286115.A0A507DIQ7"/>
<dbReference type="HAMAP" id="MF_01971">
    <property type="entry name" value="Kynurenine_monooxygenase"/>
    <property type="match status" value="1"/>
</dbReference>
<evidence type="ECO:0000256" key="4">
    <source>
        <dbReference type="ARBA" id="ARBA00022827"/>
    </source>
</evidence>
<comment type="cofactor">
    <cofactor evidence="1">
        <name>FAD</name>
        <dbReference type="ChEBI" id="CHEBI:57692"/>
    </cofactor>
</comment>
<dbReference type="GO" id="GO:0070189">
    <property type="term" value="P:kynurenine metabolic process"/>
    <property type="evidence" value="ECO:0007669"/>
    <property type="project" value="TreeGrafter"/>
</dbReference>
<keyword evidence="3" id="KW-0662">Pyridine nucleotide biosynthesis</keyword>
<proteinExistence type="inferred from homology"/>
<keyword evidence="10" id="KW-1133">Transmembrane helix</keyword>
<dbReference type="GO" id="GO:0004502">
    <property type="term" value="F:kynurenine 3-monooxygenase activity"/>
    <property type="evidence" value="ECO:0007669"/>
    <property type="project" value="UniProtKB-EC"/>
</dbReference>
<dbReference type="PRINTS" id="PR00420">
    <property type="entry name" value="RNGMNOXGNASE"/>
</dbReference>
<feature type="non-terminal residue" evidence="12">
    <location>
        <position position="520"/>
    </location>
</feature>
<dbReference type="GO" id="GO:0005741">
    <property type="term" value="C:mitochondrial outer membrane"/>
    <property type="evidence" value="ECO:0007669"/>
    <property type="project" value="TreeGrafter"/>
</dbReference>
<evidence type="ECO:0000256" key="3">
    <source>
        <dbReference type="ARBA" id="ARBA00022642"/>
    </source>
</evidence>
<accession>A0A507DIQ7</accession>
<dbReference type="Pfam" id="PF01494">
    <property type="entry name" value="FAD_binding_3"/>
    <property type="match status" value="1"/>
</dbReference>
<dbReference type="PROSITE" id="PS51257">
    <property type="entry name" value="PROKAR_LIPOPROTEIN"/>
    <property type="match status" value="1"/>
</dbReference>
<evidence type="ECO:0000256" key="6">
    <source>
        <dbReference type="ARBA" id="ARBA00023002"/>
    </source>
</evidence>
<feature type="domain" description="FAD-binding" evidence="11">
    <location>
        <begin position="20"/>
        <end position="345"/>
    </location>
</feature>
<feature type="transmembrane region" description="Helical" evidence="10">
    <location>
        <begin position="408"/>
        <end position="431"/>
    </location>
</feature>
<keyword evidence="5" id="KW-0521">NADP</keyword>
<dbReference type="PANTHER" id="PTHR46028:SF2">
    <property type="entry name" value="KYNURENINE 3-MONOOXYGENASE"/>
    <property type="match status" value="1"/>
</dbReference>
<dbReference type="InterPro" id="IPR002938">
    <property type="entry name" value="FAD-bd"/>
</dbReference>
<evidence type="ECO:0000259" key="11">
    <source>
        <dbReference type="Pfam" id="PF01494"/>
    </source>
</evidence>
<dbReference type="GO" id="GO:0019805">
    <property type="term" value="P:quinolinate biosynthetic process"/>
    <property type="evidence" value="ECO:0007669"/>
    <property type="project" value="InterPro"/>
</dbReference>
<keyword evidence="7 12" id="KW-0503">Monooxygenase</keyword>
<reference evidence="12 13" key="1">
    <citation type="journal article" date="2019" name="Sci. Rep.">
        <title>Comparative genomics of chytrid fungi reveal insights into the obligate biotrophic and pathogenic lifestyle of Synchytrium endobioticum.</title>
        <authorList>
            <person name="van de Vossenberg B.T.L.H."/>
            <person name="Warris S."/>
            <person name="Nguyen H.D.T."/>
            <person name="van Gent-Pelzer M.P.E."/>
            <person name="Joly D.L."/>
            <person name="van de Geest H.C."/>
            <person name="Bonants P.J.M."/>
            <person name="Smith D.S."/>
            <person name="Levesque C.A."/>
            <person name="van der Lee T.A.J."/>
        </authorList>
    </citation>
    <scope>NUCLEOTIDE SEQUENCE [LARGE SCALE GENOMIC DNA]</scope>
    <source>
        <strain evidence="12 13">MB42</strain>
    </source>
</reference>
<evidence type="ECO:0000256" key="9">
    <source>
        <dbReference type="ARBA" id="ARBA00047818"/>
    </source>
</evidence>
<keyword evidence="6" id="KW-0560">Oxidoreductase</keyword>
<evidence type="ECO:0000256" key="2">
    <source>
        <dbReference type="ARBA" id="ARBA00022630"/>
    </source>
</evidence>
<evidence type="ECO:0000256" key="10">
    <source>
        <dbReference type="SAM" id="Phobius"/>
    </source>
</evidence>
<evidence type="ECO:0000256" key="7">
    <source>
        <dbReference type="ARBA" id="ARBA00023033"/>
    </source>
</evidence>
<dbReference type="InterPro" id="IPR036188">
    <property type="entry name" value="FAD/NAD-bd_sf"/>
</dbReference>
<evidence type="ECO:0000256" key="8">
    <source>
        <dbReference type="ARBA" id="ARBA00023128"/>
    </source>
</evidence>
<dbReference type="Proteomes" id="UP000317494">
    <property type="component" value="Unassembled WGS sequence"/>
</dbReference>
<dbReference type="VEuPathDB" id="FungiDB:SeMB42_g01959"/>
<dbReference type="AlphaFoldDB" id="A0A507DIQ7"/>
<keyword evidence="4" id="KW-0274">FAD</keyword>
<keyword evidence="13" id="KW-1185">Reference proteome</keyword>
<evidence type="ECO:0000256" key="5">
    <source>
        <dbReference type="ARBA" id="ARBA00022857"/>
    </source>
</evidence>
<dbReference type="FunFam" id="3.50.50.60:FF:000129">
    <property type="entry name" value="Kynurenine 3-monooxygenase"/>
    <property type="match status" value="1"/>
</dbReference>
<comment type="caution">
    <text evidence="12">The sequence shown here is derived from an EMBL/GenBank/DDBJ whole genome shotgun (WGS) entry which is preliminary data.</text>
</comment>
<dbReference type="EMBL" id="QEAN01000056">
    <property type="protein sequence ID" value="TPX51311.1"/>
    <property type="molecule type" value="Genomic_DNA"/>
</dbReference>
<dbReference type="PANTHER" id="PTHR46028">
    <property type="entry name" value="KYNURENINE 3-MONOOXYGENASE"/>
    <property type="match status" value="1"/>
</dbReference>
<keyword evidence="10" id="KW-0812">Transmembrane</keyword>
<gene>
    <name evidence="12" type="primary">BNA4</name>
    <name evidence="12" type="ORF">SeMB42_g01959</name>
</gene>
<dbReference type="GO" id="GO:0006569">
    <property type="term" value="P:L-tryptophan catabolic process"/>
    <property type="evidence" value="ECO:0007669"/>
    <property type="project" value="InterPro"/>
</dbReference>